<dbReference type="GO" id="GO:0015074">
    <property type="term" value="P:DNA integration"/>
    <property type="evidence" value="ECO:0007669"/>
    <property type="project" value="InterPro"/>
</dbReference>
<dbReference type="Pfam" id="PF05380">
    <property type="entry name" value="Peptidase_A17"/>
    <property type="match status" value="1"/>
</dbReference>
<dbReference type="PANTHER" id="PTHR47331">
    <property type="entry name" value="PHD-TYPE DOMAIN-CONTAINING PROTEIN"/>
    <property type="match status" value="1"/>
</dbReference>
<feature type="compositionally biased region" description="Basic and acidic residues" evidence="3">
    <location>
        <begin position="162"/>
        <end position="173"/>
    </location>
</feature>
<dbReference type="Pfam" id="PF17921">
    <property type="entry name" value="Integrase_H2C2"/>
    <property type="match status" value="1"/>
</dbReference>
<dbReference type="InterPro" id="IPR000477">
    <property type="entry name" value="RT_dom"/>
</dbReference>
<accession>A0A6P6K8U5</accession>
<evidence type="ECO:0000256" key="3">
    <source>
        <dbReference type="SAM" id="MobiDB-lite"/>
    </source>
</evidence>
<dbReference type="InterPro" id="IPR040676">
    <property type="entry name" value="DUF5641"/>
</dbReference>
<evidence type="ECO:0000259" key="4">
    <source>
        <dbReference type="PROSITE" id="PS50994"/>
    </source>
</evidence>
<comment type="similarity">
    <text evidence="1">Belongs to the beta type-B retroviral polymerase family. HERV class-II K(HML-2) pol subfamily.</text>
</comment>
<dbReference type="Proteomes" id="UP000515129">
    <property type="component" value="Chromosome 31"/>
</dbReference>
<dbReference type="OrthoDB" id="10064741at2759"/>
<reference evidence="6" key="1">
    <citation type="submission" date="2025-08" db="UniProtKB">
        <authorList>
            <consortium name="RefSeq"/>
        </authorList>
    </citation>
    <scope>IDENTIFICATION</scope>
    <source>
        <strain evidence="6">Wakin</strain>
        <tissue evidence="6">Muscle</tissue>
    </source>
</reference>
<dbReference type="InterPro" id="IPR041588">
    <property type="entry name" value="Integrase_H2C2"/>
</dbReference>
<organism evidence="5 6">
    <name type="scientific">Carassius auratus</name>
    <name type="common">Goldfish</name>
    <dbReference type="NCBI Taxonomy" id="7957"/>
    <lineage>
        <taxon>Eukaryota</taxon>
        <taxon>Metazoa</taxon>
        <taxon>Chordata</taxon>
        <taxon>Craniata</taxon>
        <taxon>Vertebrata</taxon>
        <taxon>Euteleostomi</taxon>
        <taxon>Actinopterygii</taxon>
        <taxon>Neopterygii</taxon>
        <taxon>Teleostei</taxon>
        <taxon>Ostariophysi</taxon>
        <taxon>Cypriniformes</taxon>
        <taxon>Cyprinidae</taxon>
        <taxon>Cyprininae</taxon>
        <taxon>Carassius</taxon>
    </lineage>
</organism>
<feature type="region of interest" description="Disordered" evidence="3">
    <location>
        <begin position="229"/>
        <end position="253"/>
    </location>
</feature>
<feature type="domain" description="Integrase catalytic" evidence="4">
    <location>
        <begin position="1615"/>
        <end position="1801"/>
    </location>
</feature>
<dbReference type="InterPro" id="IPR001584">
    <property type="entry name" value="Integrase_cat-core"/>
</dbReference>
<dbReference type="SUPFAM" id="SSF53098">
    <property type="entry name" value="Ribonuclease H-like"/>
    <property type="match status" value="1"/>
</dbReference>
<feature type="compositionally biased region" description="Acidic residues" evidence="3">
    <location>
        <begin position="174"/>
        <end position="183"/>
    </location>
</feature>
<dbReference type="Gene3D" id="3.30.420.10">
    <property type="entry name" value="Ribonuclease H-like superfamily/Ribonuclease H"/>
    <property type="match status" value="1"/>
</dbReference>
<dbReference type="EC" id="3.1.26.4" evidence="2"/>
<dbReference type="InterPro" id="IPR043502">
    <property type="entry name" value="DNA/RNA_pol_sf"/>
</dbReference>
<dbReference type="InterPro" id="IPR008042">
    <property type="entry name" value="Retrotrans_Pao"/>
</dbReference>
<protein>
    <recommendedName>
        <fullName evidence="2">ribonuclease H</fullName>
        <ecNumber evidence="2">3.1.26.4</ecNumber>
    </recommendedName>
</protein>
<dbReference type="GO" id="GO:0003676">
    <property type="term" value="F:nucleic acid binding"/>
    <property type="evidence" value="ECO:0007669"/>
    <property type="project" value="InterPro"/>
</dbReference>
<dbReference type="InterPro" id="IPR036397">
    <property type="entry name" value="RNaseH_sf"/>
</dbReference>
<feature type="compositionally biased region" description="Basic residues" evidence="3">
    <location>
        <begin position="15"/>
        <end position="24"/>
    </location>
</feature>
<dbReference type="GO" id="GO:0004523">
    <property type="term" value="F:RNA-DNA hybrid ribonuclease activity"/>
    <property type="evidence" value="ECO:0007669"/>
    <property type="project" value="UniProtKB-EC"/>
</dbReference>
<dbReference type="Pfam" id="PF18701">
    <property type="entry name" value="DUF5641"/>
    <property type="match status" value="1"/>
</dbReference>
<dbReference type="InterPro" id="IPR043128">
    <property type="entry name" value="Rev_trsase/Diguanyl_cyclase"/>
</dbReference>
<name>A0A6P6K8U5_CARAU</name>
<gene>
    <name evidence="6" type="primary">LOC113050225</name>
</gene>
<dbReference type="GeneID" id="113050225"/>
<keyword evidence="5" id="KW-1185">Reference proteome</keyword>
<feature type="region of interest" description="Disordered" evidence="3">
    <location>
        <begin position="271"/>
        <end position="300"/>
    </location>
</feature>
<dbReference type="InterPro" id="IPR012337">
    <property type="entry name" value="RNaseH-like_sf"/>
</dbReference>
<dbReference type="PROSITE" id="PS50994">
    <property type="entry name" value="INTEGRASE"/>
    <property type="match status" value="1"/>
</dbReference>
<evidence type="ECO:0000256" key="1">
    <source>
        <dbReference type="ARBA" id="ARBA00010879"/>
    </source>
</evidence>
<proteinExistence type="inferred from homology"/>
<dbReference type="RefSeq" id="XP_026068793.1">
    <property type="nucleotide sequence ID" value="XM_026213008.1"/>
</dbReference>
<dbReference type="KEGG" id="caua:113050225"/>
<feature type="region of interest" description="Disordered" evidence="3">
    <location>
        <begin position="111"/>
        <end position="183"/>
    </location>
</feature>
<sequence length="1923" mass="219814">MSKAHSESQYEPQVRSKRLSRPPRHLGDYEVDYRGFQHTYSPTSRMQTECHSRESGNEGAVGMTPFTSWHATHRGDVTEDTGDQYEPQDAQTVIWQLREENRRLHKTIEDLQHTSEREETDSSQCPVPFPRTHSSTKAAKKPSPVPTPRLSKVAVAQMSDQISKETGKPVMDDGKEESEDEERDCEINLSGELSEMKLQPTSKNRHVRYQPNSPNPCTLQSQHKMSVHAAQSTSYAHDQRHIPPKPQIRDPSPAADFRFREQIDYHPRQHYHPRDFVPRTHSPPTRESIYRGPSPSIPDFTVEDPRQFARLKISLDNLLPYDATEQFKYQILLEHLKFEEALLIADSYSNSRYPYTQTMQSLTEHYGQPHQLALQKIADLMDGPNIRSGDTQAFRKFALRVRALVGMLDQLDEKGAIELQCGSHVARLMSKLPHDLKANFKRYVHPLRNPIPNLLDFSHWLEFELQVQPTDCKLNTSEMRGQISQHKEAPRQRKHTFQTTAILHGVDQSADPPAAKSSEFQNPGKIVYCHYCDNNHHYLNQCNNFTQLTSELKTNWIKSNKRCWRCGRKHQAAQCRLKATCKTCNGKHLTVLHDINSKSTEMKHNHERSQESQMLYLDRPAGGSQVLLKICKVLLRNGKNSIMTYAILDDGSERTILLHGAAQQLKLNGQTETLSLRTVRHDTQVIQGAKVSFTLSPAFQPSKRFKITGAFTAENFGLAKHSHPVTLLQRKYQHLKGLPLHAFSQVQPLLLIGSDHHHLIIPMEPVHFGPPGGPAAIRTRLGWTLQGPANVLQHQIPEHQCLFTSVTSTSSELLQHVERLWQLDILPYRNEKVVTRSRCDQEAITLLETKTVRVNVNGVFRYATPLLRKRDMPELKAPKESVLPNLRALERRLSKSPEHAEAYNQEIERLDQSGYVVKLAAEAVDQSPESWYIPHHMVHHNGKHRVVYNCSFQYQGHNLNEYLLAGPTLTSTLLGVLLRFREHAIAITSDIKGMFHQIRLLPEDKPLLRFLWRNMQRDTPVSVYEWQVLPFGTTCSPCCATFAVLKHVQENTVPGEETRVAVENHFYVDNFLQSVTSTDKATELVNKIQALLVSGGFELRQWASNIPSVVAHLPEESRSERNELWLTEKQWDVSVSTLGLHWLCKADTLGYKARLKEPQVPTMRYIYQVVASQYDPLGYIIPFTTRAKVLIQRLWDKKREWDDPLLPSDLLQAWLEWEAELQYLNKIAIPRCYTSAELDSKVCKRDIHIFCDASNNAYGSVAYLRTESPQGQVEVAFITARSRVAPKRQLSVPRLELCAALSGAQLARLLEKELTLNIQQVTLWSDSKTVLSWIQSDSCRYKVFVGTRIAEIQELTASQSWQYVKSENNPADDITHGKTLHQLSVPSHWKQGPHFLWQDPSTWSNDTEELVTDSTDEEEKVTFCSLTTVDFSDIIKEFSSYHSFDQLVEHEAQKQLKQANQTRDLSAQDYVAAEISLLKQAQFMCFPVELDTLTCGKSLPSNSRLVSLAPEIDQSTGLIRVGGRLRRSELLRPDTVHPIVIDPKHPLSQLLIQHYDEKLHHPGPERVFAELRRKYWIIRGREAVRRHQHQCRECKKWRGKPEVPKMADLPPARLRLHRPAFYSTGVDCFGPYTIKVGRRNEKRWGIIFKCMTTRGVYIDLLPKIDTDSFLMALRRFTARRGTPHELYSDQGTNFKGGERELSEAFAAMQPNLQSQLAKQKIQFKFNPPGAPHFGGLWEREIRSLKSALNVTLGAQHVTEEVLSTVLTEIEGMLNSKPLGYVSSDVADVDPITPNSLLLGRPDPDLPQIVYPESELLSRKRWRHSQVLADHFWAHFIKRYLPELQTRAKWITETGKDLKTGTVVMIVDDQLPRALWPVGKVSATVPGADGKIRTAEVQVQGRKYIRPVSKLICLPPLPEDNKDS</sequence>
<dbReference type="Gene3D" id="3.30.70.270">
    <property type="match status" value="1"/>
</dbReference>
<feature type="region of interest" description="Disordered" evidence="3">
    <location>
        <begin position="1"/>
        <end position="29"/>
    </location>
</feature>
<dbReference type="Pfam" id="PF00078">
    <property type="entry name" value="RVT_1"/>
    <property type="match status" value="1"/>
</dbReference>
<dbReference type="Gene3D" id="3.10.10.10">
    <property type="entry name" value="HIV Type 1 Reverse Transcriptase, subunit A, domain 1"/>
    <property type="match status" value="1"/>
</dbReference>
<evidence type="ECO:0000313" key="6">
    <source>
        <dbReference type="RefSeq" id="XP_026068793.1"/>
    </source>
</evidence>
<evidence type="ECO:0000313" key="5">
    <source>
        <dbReference type="Proteomes" id="UP000515129"/>
    </source>
</evidence>
<dbReference type="CDD" id="cd01644">
    <property type="entry name" value="RT_pepA17"/>
    <property type="match status" value="1"/>
</dbReference>
<dbReference type="SUPFAM" id="SSF56672">
    <property type="entry name" value="DNA/RNA polymerases"/>
    <property type="match status" value="1"/>
</dbReference>
<dbReference type="PANTHER" id="PTHR47331:SF5">
    <property type="entry name" value="RIBONUCLEASE H"/>
    <property type="match status" value="1"/>
</dbReference>
<evidence type="ECO:0000256" key="2">
    <source>
        <dbReference type="ARBA" id="ARBA00012180"/>
    </source>
</evidence>